<keyword evidence="2" id="KW-1133">Transmembrane helix</keyword>
<keyword evidence="2" id="KW-0812">Transmembrane</keyword>
<gene>
    <name evidence="3" type="ORF">H9810_02545</name>
</gene>
<accession>A0A9D2F100</accession>
<organism evidence="3 4">
    <name type="scientific">Candidatus Gemmiger excrementavium</name>
    <dbReference type="NCBI Taxonomy" id="2838608"/>
    <lineage>
        <taxon>Bacteria</taxon>
        <taxon>Bacillati</taxon>
        <taxon>Bacillota</taxon>
        <taxon>Clostridia</taxon>
        <taxon>Eubacteriales</taxon>
        <taxon>Gemmiger</taxon>
    </lineage>
</organism>
<reference evidence="3" key="2">
    <citation type="submission" date="2021-04" db="EMBL/GenBank/DDBJ databases">
        <authorList>
            <person name="Gilroy R."/>
        </authorList>
    </citation>
    <scope>NUCLEOTIDE SEQUENCE</scope>
    <source>
        <strain evidence="3">3436</strain>
    </source>
</reference>
<evidence type="ECO:0008006" key="5">
    <source>
        <dbReference type="Google" id="ProtNLM"/>
    </source>
</evidence>
<feature type="region of interest" description="Disordered" evidence="1">
    <location>
        <begin position="310"/>
        <end position="329"/>
    </location>
</feature>
<sequence length="360" mass="38280">MSITPVLKPSNQVEVGDAMPSLDSLAITGLVNGDSLTPDAPAVEGLPENTGTAGHWDVSLDEATQNKILALEDAKNYTVTFHTLPFLVLEEDSVLEETEIDGTDYRVVQDEVQGVPDTSFDSEEEVKTELLRVLNTRLDGATEENTLMQDITLYVSADNGTTWTEATGENFPQGGITVTVPYPAGLENPETYTFTVVHMCHDGRTEQPAVIKLEKGIQFTLTSFSPVAVSWAPAKPQPVVSESAGSSAAASATPVPTAAPADGIVYYTCPACGHHDWTATDAGYRCDACGYLESVKQLSGYGNVRGIYEPRSSGAQNSGQNQVSGIPTTGDESHPMVWVVLLAAAALGLGSLISYKHKNK</sequence>
<evidence type="ECO:0000313" key="3">
    <source>
        <dbReference type="EMBL" id="HIZ47584.1"/>
    </source>
</evidence>
<evidence type="ECO:0000256" key="2">
    <source>
        <dbReference type="SAM" id="Phobius"/>
    </source>
</evidence>
<dbReference type="EMBL" id="DXBO01000030">
    <property type="protein sequence ID" value="HIZ47584.1"/>
    <property type="molecule type" value="Genomic_DNA"/>
</dbReference>
<keyword evidence="2" id="KW-0472">Membrane</keyword>
<proteinExistence type="predicted"/>
<name>A0A9D2F100_9FIRM</name>
<dbReference type="Proteomes" id="UP000824031">
    <property type="component" value="Unassembled WGS sequence"/>
</dbReference>
<dbReference type="AlphaFoldDB" id="A0A9D2F100"/>
<comment type="caution">
    <text evidence="3">The sequence shown here is derived from an EMBL/GenBank/DDBJ whole genome shotgun (WGS) entry which is preliminary data.</text>
</comment>
<feature type="transmembrane region" description="Helical" evidence="2">
    <location>
        <begin position="336"/>
        <end position="355"/>
    </location>
</feature>
<reference evidence="3" key="1">
    <citation type="journal article" date="2021" name="PeerJ">
        <title>Extensive microbial diversity within the chicken gut microbiome revealed by metagenomics and culture.</title>
        <authorList>
            <person name="Gilroy R."/>
            <person name="Ravi A."/>
            <person name="Getino M."/>
            <person name="Pursley I."/>
            <person name="Horton D.L."/>
            <person name="Alikhan N.F."/>
            <person name="Baker D."/>
            <person name="Gharbi K."/>
            <person name="Hall N."/>
            <person name="Watson M."/>
            <person name="Adriaenssens E.M."/>
            <person name="Foster-Nyarko E."/>
            <person name="Jarju S."/>
            <person name="Secka A."/>
            <person name="Antonio M."/>
            <person name="Oren A."/>
            <person name="Chaudhuri R.R."/>
            <person name="La Ragione R."/>
            <person name="Hildebrand F."/>
            <person name="Pallen M.J."/>
        </authorList>
    </citation>
    <scope>NUCLEOTIDE SEQUENCE</scope>
    <source>
        <strain evidence="3">3436</strain>
    </source>
</reference>
<protein>
    <recommendedName>
        <fullName evidence="5">Gram-positive cocci surface proteins LPxTG domain-containing protein</fullName>
    </recommendedName>
</protein>
<evidence type="ECO:0000313" key="4">
    <source>
        <dbReference type="Proteomes" id="UP000824031"/>
    </source>
</evidence>
<feature type="compositionally biased region" description="Polar residues" evidence="1">
    <location>
        <begin position="313"/>
        <end position="327"/>
    </location>
</feature>
<evidence type="ECO:0000256" key="1">
    <source>
        <dbReference type="SAM" id="MobiDB-lite"/>
    </source>
</evidence>